<dbReference type="InterPro" id="IPR008906">
    <property type="entry name" value="HATC_C_dom"/>
</dbReference>
<dbReference type="InterPro" id="IPR012337">
    <property type="entry name" value="RNaseH-like_sf"/>
</dbReference>
<name>A0A9N9HK34_FUNMO</name>
<proteinExistence type="predicted"/>
<dbReference type="Pfam" id="PF05699">
    <property type="entry name" value="Dimer_Tnp_hAT"/>
    <property type="match status" value="1"/>
</dbReference>
<accession>A0A9N9HK34</accession>
<organism evidence="2 3">
    <name type="scientific">Funneliformis mosseae</name>
    <name type="common">Endomycorrhizal fungus</name>
    <name type="synonym">Glomus mosseae</name>
    <dbReference type="NCBI Taxonomy" id="27381"/>
    <lineage>
        <taxon>Eukaryota</taxon>
        <taxon>Fungi</taxon>
        <taxon>Fungi incertae sedis</taxon>
        <taxon>Mucoromycota</taxon>
        <taxon>Glomeromycotina</taxon>
        <taxon>Glomeromycetes</taxon>
        <taxon>Glomerales</taxon>
        <taxon>Glomeraceae</taxon>
        <taxon>Funneliformis</taxon>
    </lineage>
</organism>
<dbReference type="AlphaFoldDB" id="A0A9N9HK34"/>
<protein>
    <submittedName>
        <fullName evidence="2">14563_t:CDS:1</fullName>
    </submittedName>
</protein>
<dbReference type="Proteomes" id="UP000789375">
    <property type="component" value="Unassembled WGS sequence"/>
</dbReference>
<dbReference type="GO" id="GO:0046983">
    <property type="term" value="F:protein dimerization activity"/>
    <property type="evidence" value="ECO:0007669"/>
    <property type="project" value="InterPro"/>
</dbReference>
<feature type="non-terminal residue" evidence="2">
    <location>
        <position position="70"/>
    </location>
</feature>
<evidence type="ECO:0000259" key="1">
    <source>
        <dbReference type="Pfam" id="PF05699"/>
    </source>
</evidence>
<gene>
    <name evidence="2" type="ORF">FMOSSE_LOCUS12870</name>
</gene>
<sequence length="70" mass="7989">PINEISTSWQAYSNEFLILSNIARDYLIIQATSITLEQAFLITENVITKLPEISRACLCVKSWMDKNLVN</sequence>
<reference evidence="2" key="1">
    <citation type="submission" date="2021-06" db="EMBL/GenBank/DDBJ databases">
        <authorList>
            <person name="Kallberg Y."/>
            <person name="Tangrot J."/>
            <person name="Rosling A."/>
        </authorList>
    </citation>
    <scope>NUCLEOTIDE SEQUENCE</scope>
    <source>
        <strain evidence="2">87-6 pot B 2015</strain>
    </source>
</reference>
<evidence type="ECO:0000313" key="3">
    <source>
        <dbReference type="Proteomes" id="UP000789375"/>
    </source>
</evidence>
<dbReference type="SUPFAM" id="SSF53098">
    <property type="entry name" value="Ribonuclease H-like"/>
    <property type="match status" value="1"/>
</dbReference>
<comment type="caution">
    <text evidence="2">The sequence shown here is derived from an EMBL/GenBank/DDBJ whole genome shotgun (WGS) entry which is preliminary data.</text>
</comment>
<feature type="domain" description="HAT C-terminal dimerisation" evidence="1">
    <location>
        <begin position="9"/>
        <end position="64"/>
    </location>
</feature>
<dbReference type="EMBL" id="CAJVPP010006681">
    <property type="protein sequence ID" value="CAG8680665.1"/>
    <property type="molecule type" value="Genomic_DNA"/>
</dbReference>
<keyword evidence="3" id="KW-1185">Reference proteome</keyword>
<evidence type="ECO:0000313" key="2">
    <source>
        <dbReference type="EMBL" id="CAG8680665.1"/>
    </source>
</evidence>